<dbReference type="InterPro" id="IPR005212">
    <property type="entry name" value="EvaA-like"/>
</dbReference>
<name>A0ABW3FS33_9PSEU</name>
<dbReference type="EMBL" id="JBHTIW010000003">
    <property type="protein sequence ID" value="MFD0919556.1"/>
    <property type="molecule type" value="Genomic_DNA"/>
</dbReference>
<evidence type="ECO:0000313" key="3">
    <source>
        <dbReference type="Proteomes" id="UP001597018"/>
    </source>
</evidence>
<dbReference type="Proteomes" id="UP001597018">
    <property type="component" value="Unassembled WGS sequence"/>
</dbReference>
<comment type="caution">
    <text evidence="2">The sequence shown here is derived from an EMBL/GenBank/DDBJ whole genome shotgun (WGS) entry which is preliminary data.</text>
</comment>
<reference evidence="3" key="1">
    <citation type="journal article" date="2019" name="Int. J. Syst. Evol. Microbiol.">
        <title>The Global Catalogue of Microorganisms (GCM) 10K type strain sequencing project: providing services to taxonomists for standard genome sequencing and annotation.</title>
        <authorList>
            <consortium name="The Broad Institute Genomics Platform"/>
            <consortium name="The Broad Institute Genome Sequencing Center for Infectious Disease"/>
            <person name="Wu L."/>
            <person name="Ma J."/>
        </authorList>
    </citation>
    <scope>NUCLEOTIDE SEQUENCE [LARGE SCALE GENOMIC DNA]</scope>
    <source>
        <strain evidence="3">CCUG 56401</strain>
    </source>
</reference>
<sequence length="454" mass="50874">MFRTTSAFHDWFAERRLANTYRVSPVPLDRLDGWRLDPETGNLAHHSGRFFSVEGLEVTTDHREIGSWCQPIIRQPETGILGILVKEFGGVPHCLMQAKMEPGNINLLQLAPTVQATRSNYTRVHRGASVPYLEHFVAPRRGRVVFDALQSEQGAWFLAKRNRNMIVEVTEDVGVHEDFCWLSVAQLGELLQIDNLVNMDARTVMSGLPNLLRPPVAADPDPGALHRLDELLSWFAEAKSRYRLDRRPIPLNRTTGWLLSPDGVHHEQGKFFSVVGVDVRASNREVASWSQPMVAPRDRGLIAFLSKRIHGVRHLLVHARTEAGTADVVEMSPTVSCIPSNYRDVPAEQRPRYLDDVLAAPADAVLLDRVHSEEGGRFFQAENRYALVDVGEDFPTDVPDDFAWMTPDQLGHFVRYGNHVNVAARCLLACINAATAETSPRRPARAEDVPVSAR</sequence>
<dbReference type="Pfam" id="PF03559">
    <property type="entry name" value="Hexose_dehydrat"/>
    <property type="match status" value="2"/>
</dbReference>
<proteinExistence type="predicted"/>
<protein>
    <submittedName>
        <fullName evidence="2">NDP-hexose 2,3-dehydratase family protein</fullName>
    </submittedName>
</protein>
<organism evidence="2 3">
    <name type="scientific">Saccharopolyspora rosea</name>
    <dbReference type="NCBI Taxonomy" id="524884"/>
    <lineage>
        <taxon>Bacteria</taxon>
        <taxon>Bacillati</taxon>
        <taxon>Actinomycetota</taxon>
        <taxon>Actinomycetes</taxon>
        <taxon>Pseudonocardiales</taxon>
        <taxon>Pseudonocardiaceae</taxon>
        <taxon>Saccharopolyspora</taxon>
    </lineage>
</organism>
<keyword evidence="3" id="KW-1185">Reference proteome</keyword>
<evidence type="ECO:0000313" key="2">
    <source>
        <dbReference type="EMBL" id="MFD0919556.1"/>
    </source>
</evidence>
<feature type="domain" description="dTDP-4-dehydro-6-deoxy-alpha-D-glucopyranose 2,3-dehydratase" evidence="1">
    <location>
        <begin position="229"/>
        <end position="431"/>
    </location>
</feature>
<dbReference type="InterPro" id="IPR038153">
    <property type="entry name" value="EvaA-like_sf"/>
</dbReference>
<dbReference type="Gene3D" id="3.90.79.40">
    <property type="entry name" value="EvaA sugar 2,3-dehydratase subunit"/>
    <property type="match status" value="2"/>
</dbReference>
<evidence type="ECO:0000259" key="1">
    <source>
        <dbReference type="Pfam" id="PF03559"/>
    </source>
</evidence>
<dbReference type="RefSeq" id="WP_263252589.1">
    <property type="nucleotide sequence ID" value="NZ_BAABLT010000001.1"/>
</dbReference>
<accession>A0ABW3FS33</accession>
<gene>
    <name evidence="2" type="ORF">ACFQ16_07360</name>
</gene>
<feature type="domain" description="dTDP-4-dehydro-6-deoxy-alpha-D-glucopyranose 2,3-dehydratase" evidence="1">
    <location>
        <begin position="6"/>
        <end position="208"/>
    </location>
</feature>